<dbReference type="EMBL" id="HBJA01034112">
    <property type="protein sequence ID" value="CAE0800360.1"/>
    <property type="molecule type" value="Transcribed_RNA"/>
</dbReference>
<protein>
    <submittedName>
        <fullName evidence="1">Uncharacterized protein</fullName>
    </submittedName>
</protein>
<accession>A0A7S4CLC2</accession>
<evidence type="ECO:0000313" key="1">
    <source>
        <dbReference type="EMBL" id="CAE0800360.1"/>
    </source>
</evidence>
<proteinExistence type="predicted"/>
<dbReference type="AlphaFoldDB" id="A0A7S4CLC2"/>
<reference evidence="1" key="1">
    <citation type="submission" date="2021-01" db="EMBL/GenBank/DDBJ databases">
        <authorList>
            <person name="Corre E."/>
            <person name="Pelletier E."/>
            <person name="Niang G."/>
            <person name="Scheremetjew M."/>
            <person name="Finn R."/>
            <person name="Kale V."/>
            <person name="Holt S."/>
            <person name="Cochrane G."/>
            <person name="Meng A."/>
            <person name="Brown T."/>
            <person name="Cohen L."/>
        </authorList>
    </citation>
    <scope>NUCLEOTIDE SEQUENCE</scope>
    <source>
        <strain evidence="1">CCMP1594</strain>
    </source>
</reference>
<organism evidence="1">
    <name type="scientific">Eutreptiella gymnastica</name>
    <dbReference type="NCBI Taxonomy" id="73025"/>
    <lineage>
        <taxon>Eukaryota</taxon>
        <taxon>Discoba</taxon>
        <taxon>Euglenozoa</taxon>
        <taxon>Euglenida</taxon>
        <taxon>Spirocuta</taxon>
        <taxon>Euglenophyceae</taxon>
        <taxon>Eutreptiales</taxon>
        <taxon>Eutreptiaceae</taxon>
        <taxon>Eutreptiella</taxon>
    </lineage>
</organism>
<name>A0A7S4CLC2_9EUGL</name>
<gene>
    <name evidence="1" type="ORF">EGYM00163_LOCUS11481</name>
</gene>
<sequence>MRAYTDTDICVPVCTRTQMRRGVHTRTRTHHHHKPAYPFAQTTTFSAQFQSTNGMTNMMQHALERMDSRCKTECSKQLHTVAFLSHAMPLLQRWWQFSMLCKVKWIA</sequence>